<sequence length="260" mass="29239">MKFLKLLAQTILYIIIVLNLIFIVVIGKIAASIICEELIYKILIIGDLFAILDIGEFVNIIVFALLGMGFGMASALLPKYAQTKTSAVLLIILVPILFSTSAFVKYNYWVEDFADRENISFAKAEEITNSFLQKKVNAGGFFGFYSYTAQFPVLPTKMSEITKIEDLEKKVKSDFISLGKIAKLKPEVVYGLLASGSWAIRFFYFSLAALATVYHFHLGQAQVFKWFQPAPPKFPPIPPRFKPPANKPLMPSSPRRVRNH</sequence>
<evidence type="ECO:0000256" key="2">
    <source>
        <dbReference type="SAM" id="Phobius"/>
    </source>
</evidence>
<evidence type="ECO:0000313" key="3">
    <source>
        <dbReference type="EMBL" id="MBD2182143.1"/>
    </source>
</evidence>
<organism evidence="3 4">
    <name type="scientific">Aerosakkonema funiforme FACHB-1375</name>
    <dbReference type="NCBI Taxonomy" id="2949571"/>
    <lineage>
        <taxon>Bacteria</taxon>
        <taxon>Bacillati</taxon>
        <taxon>Cyanobacteriota</taxon>
        <taxon>Cyanophyceae</taxon>
        <taxon>Oscillatoriophycideae</taxon>
        <taxon>Aerosakkonematales</taxon>
        <taxon>Aerosakkonemataceae</taxon>
        <taxon>Aerosakkonema</taxon>
    </lineage>
</organism>
<dbReference type="RefSeq" id="WP_190464948.1">
    <property type="nucleotide sequence ID" value="NZ_JACJPW010000031.1"/>
</dbReference>
<comment type="caution">
    <text evidence="3">The sequence shown here is derived from an EMBL/GenBank/DDBJ whole genome shotgun (WGS) entry which is preliminary data.</text>
</comment>
<evidence type="ECO:0000313" key="4">
    <source>
        <dbReference type="Proteomes" id="UP000641646"/>
    </source>
</evidence>
<dbReference type="Proteomes" id="UP000641646">
    <property type="component" value="Unassembled WGS sequence"/>
</dbReference>
<proteinExistence type="predicted"/>
<reference evidence="3" key="1">
    <citation type="journal article" date="2015" name="ISME J.">
        <title>Draft Genome Sequence of Streptomyces incarnatus NRRL8089, which Produces the Nucleoside Antibiotic Sinefungin.</title>
        <authorList>
            <person name="Oshima K."/>
            <person name="Hattori M."/>
            <person name="Shimizu H."/>
            <person name="Fukuda K."/>
            <person name="Nemoto M."/>
            <person name="Inagaki K."/>
            <person name="Tamura T."/>
        </authorList>
    </citation>
    <scope>NUCLEOTIDE SEQUENCE</scope>
    <source>
        <strain evidence="3">FACHB-1375</strain>
    </source>
</reference>
<evidence type="ECO:0000256" key="1">
    <source>
        <dbReference type="SAM" id="MobiDB-lite"/>
    </source>
</evidence>
<dbReference type="EMBL" id="JACJPW010000031">
    <property type="protein sequence ID" value="MBD2182143.1"/>
    <property type="molecule type" value="Genomic_DNA"/>
</dbReference>
<feature type="transmembrane region" description="Helical" evidence="2">
    <location>
        <begin position="60"/>
        <end position="77"/>
    </location>
</feature>
<feature type="transmembrane region" description="Helical" evidence="2">
    <location>
        <begin position="89"/>
        <end position="108"/>
    </location>
</feature>
<gene>
    <name evidence="3" type="ORF">H6G03_13685</name>
</gene>
<feature type="transmembrane region" description="Helical" evidence="2">
    <location>
        <begin position="198"/>
        <end position="216"/>
    </location>
</feature>
<name>A0A926VEA8_9CYAN</name>
<keyword evidence="2" id="KW-0472">Membrane</keyword>
<feature type="region of interest" description="Disordered" evidence="1">
    <location>
        <begin position="237"/>
        <end position="260"/>
    </location>
</feature>
<keyword evidence="2" id="KW-1133">Transmembrane helix</keyword>
<keyword evidence="2" id="KW-0812">Transmembrane</keyword>
<keyword evidence="4" id="KW-1185">Reference proteome</keyword>
<accession>A0A926VEA8</accession>
<dbReference type="AlphaFoldDB" id="A0A926VEA8"/>
<protein>
    <submittedName>
        <fullName evidence="3">Uncharacterized protein</fullName>
    </submittedName>
</protein>
<feature type="transmembrane region" description="Helical" evidence="2">
    <location>
        <begin position="6"/>
        <end position="26"/>
    </location>
</feature>
<feature type="compositionally biased region" description="Pro residues" evidence="1">
    <location>
        <begin position="237"/>
        <end position="246"/>
    </location>
</feature>
<reference evidence="3" key="2">
    <citation type="submission" date="2020-08" db="EMBL/GenBank/DDBJ databases">
        <authorList>
            <person name="Chen M."/>
            <person name="Teng W."/>
            <person name="Zhao L."/>
            <person name="Hu C."/>
            <person name="Zhou Y."/>
            <person name="Han B."/>
            <person name="Song L."/>
            <person name="Shu W."/>
        </authorList>
    </citation>
    <scope>NUCLEOTIDE SEQUENCE</scope>
    <source>
        <strain evidence="3">FACHB-1375</strain>
    </source>
</reference>